<dbReference type="EMBL" id="JAAGXA010000011">
    <property type="protein sequence ID" value="NEN79745.1"/>
    <property type="molecule type" value="Genomic_DNA"/>
</dbReference>
<dbReference type="PANTHER" id="PTHR21432:SF20">
    <property type="entry name" value="ACETYL-COA HYDROLASE"/>
    <property type="match status" value="1"/>
</dbReference>
<dbReference type="GO" id="GO:0016787">
    <property type="term" value="F:hydrolase activity"/>
    <property type="evidence" value="ECO:0007669"/>
    <property type="project" value="UniProtKB-KW"/>
</dbReference>
<sequence>MTGSPEEVLAAVVRPGMRVVVGDGAGAPTHLLGPLTRVARDVGNISLLLGWCLDLPDDFDPSAFADVRTVMSGFALRGMVADGSVRYVPERWTAVPALLHGPLRPDVAILALRPVVGGWSWGSEVSWMRSLLDLPDIVVLVDENEGLPRASLAESVPRERGTVIARSARPPIDNPRRPPEDLHLRIAAHVAPYVPVGARLQYGPGPIADALAALIEVPVSVRSGMLTDAVLTLEQRGLLLGDPFGAYLWGTEALYDWADGRDVVGRVERTHVTALDDPAPVVTLNAALEVDHTGGVNVEALGPRAVSGLGGHPDFALTGHLSRRGVSIIATSTRRGSTSTLVERLSAPASTARSDVDIVVTELGAADLRGRSDGERREALLAIWTP</sequence>
<dbReference type="SUPFAM" id="SSF100950">
    <property type="entry name" value="NagB/RpiA/CoA transferase-like"/>
    <property type="match status" value="2"/>
</dbReference>
<keyword evidence="2" id="KW-0378">Hydrolase</keyword>
<dbReference type="Gene3D" id="3.40.1080.10">
    <property type="entry name" value="Glutaconate Coenzyme A-transferase"/>
    <property type="match status" value="1"/>
</dbReference>
<accession>A0A6P0HQA5</accession>
<dbReference type="InterPro" id="IPR037171">
    <property type="entry name" value="NagB/RpiA_transferase-like"/>
</dbReference>
<reference evidence="2 3" key="1">
    <citation type="journal article" date="2014" name="Int. J. Syst. Evol. Microbiol.">
        <title>Nocardioides zeae sp. nov., isolated from the stem of Zea mays.</title>
        <authorList>
            <person name="Glaeser S.P."/>
            <person name="McInroy J.A."/>
            <person name="Busse H.J."/>
            <person name="Kampfer P."/>
        </authorList>
    </citation>
    <scope>NUCLEOTIDE SEQUENCE [LARGE SCALE GENOMIC DNA]</scope>
    <source>
        <strain evidence="2 3">JCM 30728</strain>
    </source>
</reference>
<evidence type="ECO:0000259" key="1">
    <source>
        <dbReference type="Pfam" id="PF13336"/>
    </source>
</evidence>
<evidence type="ECO:0000313" key="2">
    <source>
        <dbReference type="EMBL" id="NEN79745.1"/>
    </source>
</evidence>
<keyword evidence="3" id="KW-1185">Reference proteome</keyword>
<comment type="caution">
    <text evidence="2">The sequence shown here is derived from an EMBL/GenBank/DDBJ whole genome shotgun (WGS) entry which is preliminary data.</text>
</comment>
<dbReference type="Gene3D" id="3.40.1080.20">
    <property type="entry name" value="Acetyl-CoA hydrolase/transferase C-terminal domain"/>
    <property type="match status" value="1"/>
</dbReference>
<dbReference type="GO" id="GO:0006083">
    <property type="term" value="P:acetate metabolic process"/>
    <property type="evidence" value="ECO:0007669"/>
    <property type="project" value="InterPro"/>
</dbReference>
<dbReference type="Pfam" id="PF13336">
    <property type="entry name" value="AcetylCoA_hyd_C"/>
    <property type="match status" value="1"/>
</dbReference>
<protein>
    <submittedName>
        <fullName evidence="2">Acetyl-CoA hydrolase</fullName>
    </submittedName>
</protein>
<dbReference type="InterPro" id="IPR026888">
    <property type="entry name" value="AcetylCoA_hyd_C"/>
</dbReference>
<dbReference type="AlphaFoldDB" id="A0A6P0HQA5"/>
<organism evidence="2 3">
    <name type="scientific">Nocardioides zeae</name>
    <dbReference type="NCBI Taxonomy" id="1457234"/>
    <lineage>
        <taxon>Bacteria</taxon>
        <taxon>Bacillati</taxon>
        <taxon>Actinomycetota</taxon>
        <taxon>Actinomycetes</taxon>
        <taxon>Propionibacteriales</taxon>
        <taxon>Nocardioidaceae</taxon>
        <taxon>Nocardioides</taxon>
    </lineage>
</organism>
<dbReference type="InterPro" id="IPR038460">
    <property type="entry name" value="AcetylCoA_hyd_C_sf"/>
</dbReference>
<gene>
    <name evidence="2" type="ORF">G3T38_15840</name>
</gene>
<dbReference type="RefSeq" id="WP_163773285.1">
    <property type="nucleotide sequence ID" value="NZ_JAAGXA010000011.1"/>
</dbReference>
<name>A0A6P0HQA5_9ACTN</name>
<feature type="domain" description="Acetyl-CoA hydrolase/transferase C-terminal" evidence="1">
    <location>
        <begin position="250"/>
        <end position="383"/>
    </location>
</feature>
<dbReference type="Proteomes" id="UP000468687">
    <property type="component" value="Unassembled WGS sequence"/>
</dbReference>
<dbReference type="GO" id="GO:0008775">
    <property type="term" value="F:acetate CoA-transferase activity"/>
    <property type="evidence" value="ECO:0007669"/>
    <property type="project" value="InterPro"/>
</dbReference>
<proteinExistence type="predicted"/>
<dbReference type="PANTHER" id="PTHR21432">
    <property type="entry name" value="ACETYL-COA HYDROLASE-RELATED"/>
    <property type="match status" value="1"/>
</dbReference>
<evidence type="ECO:0000313" key="3">
    <source>
        <dbReference type="Proteomes" id="UP000468687"/>
    </source>
</evidence>
<dbReference type="Gene3D" id="3.30.750.70">
    <property type="entry name" value="4-hydroxybutyrate coenzyme like domains"/>
    <property type="match status" value="1"/>
</dbReference>
<dbReference type="InterPro" id="IPR046433">
    <property type="entry name" value="ActCoA_hydro"/>
</dbReference>